<organism evidence="1 2">
    <name type="scientific">Kineosporia corallincola</name>
    <dbReference type="NCBI Taxonomy" id="2835133"/>
    <lineage>
        <taxon>Bacteria</taxon>
        <taxon>Bacillati</taxon>
        <taxon>Actinomycetota</taxon>
        <taxon>Actinomycetes</taxon>
        <taxon>Kineosporiales</taxon>
        <taxon>Kineosporiaceae</taxon>
        <taxon>Kineosporia</taxon>
    </lineage>
</organism>
<accession>A0ABS5TLK5</accession>
<dbReference type="RefSeq" id="WP_214157550.1">
    <property type="nucleotide sequence ID" value="NZ_JAHBAY010000008.1"/>
</dbReference>
<evidence type="ECO:0000313" key="2">
    <source>
        <dbReference type="Proteomes" id="UP001197247"/>
    </source>
</evidence>
<reference evidence="1 2" key="1">
    <citation type="submission" date="2021-05" db="EMBL/GenBank/DDBJ databases">
        <title>Kineosporia and Streptomyces sp. nov. two new marine actinobacteria isolated from Coral.</title>
        <authorList>
            <person name="Buangrab K."/>
            <person name="Sutthacheep M."/>
            <person name="Yeemin T."/>
            <person name="Harunari E."/>
            <person name="Igarashi Y."/>
            <person name="Kanchanasin P."/>
            <person name="Tanasupawat S."/>
            <person name="Phongsopitanun W."/>
        </authorList>
    </citation>
    <scope>NUCLEOTIDE SEQUENCE [LARGE SCALE GENOMIC DNA]</scope>
    <source>
        <strain evidence="1 2">J2-2</strain>
    </source>
</reference>
<name>A0ABS5TLK5_9ACTN</name>
<dbReference type="EMBL" id="JAHBAY010000008">
    <property type="protein sequence ID" value="MBT0771254.1"/>
    <property type="molecule type" value="Genomic_DNA"/>
</dbReference>
<keyword evidence="2" id="KW-1185">Reference proteome</keyword>
<sequence length="57" mass="6456">MNHHQPRPTSFLRGFADVDCPACRGIGETSIPAWDRTCKNENGRQLRCRRCRGTGLL</sequence>
<dbReference type="Proteomes" id="UP001197247">
    <property type="component" value="Unassembled WGS sequence"/>
</dbReference>
<evidence type="ECO:0000313" key="1">
    <source>
        <dbReference type="EMBL" id="MBT0771254.1"/>
    </source>
</evidence>
<gene>
    <name evidence="1" type="ORF">KIH74_20105</name>
</gene>
<proteinExistence type="predicted"/>
<protein>
    <recommendedName>
        <fullName evidence="3">Molecular chaperone DnaJ</fullName>
    </recommendedName>
</protein>
<comment type="caution">
    <text evidence="1">The sequence shown here is derived from an EMBL/GenBank/DDBJ whole genome shotgun (WGS) entry which is preliminary data.</text>
</comment>
<evidence type="ECO:0008006" key="3">
    <source>
        <dbReference type="Google" id="ProtNLM"/>
    </source>
</evidence>